<feature type="compositionally biased region" description="Polar residues" evidence="1">
    <location>
        <begin position="122"/>
        <end position="133"/>
    </location>
</feature>
<feature type="region of interest" description="Disordered" evidence="1">
    <location>
        <begin position="470"/>
        <end position="522"/>
    </location>
</feature>
<feature type="compositionally biased region" description="Acidic residues" evidence="1">
    <location>
        <begin position="77"/>
        <end position="87"/>
    </location>
</feature>
<evidence type="ECO:0000313" key="2">
    <source>
        <dbReference type="EMBL" id="CED84633.1"/>
    </source>
</evidence>
<accession>A0A0F7SWZ5</accession>
<feature type="compositionally biased region" description="Polar residues" evidence="1">
    <location>
        <begin position="64"/>
        <end position="76"/>
    </location>
</feature>
<proteinExistence type="predicted"/>
<feature type="compositionally biased region" description="Basic residues" evidence="1">
    <location>
        <begin position="313"/>
        <end position="331"/>
    </location>
</feature>
<feature type="compositionally biased region" description="Basic and acidic residues" evidence="1">
    <location>
        <begin position="503"/>
        <end position="515"/>
    </location>
</feature>
<feature type="compositionally biased region" description="Basic and acidic residues" evidence="1">
    <location>
        <begin position="53"/>
        <end position="63"/>
    </location>
</feature>
<dbReference type="AlphaFoldDB" id="A0A0F7SWZ5"/>
<dbReference type="EMBL" id="LN483166">
    <property type="protein sequence ID" value="CED84633.1"/>
    <property type="molecule type" value="Genomic_DNA"/>
</dbReference>
<sequence length="522" mass="58021">MLAYTVQSASSSFLAETCAEAVLYSSPDLSPELFYTPCFQTPSPSEKAAQKSAQRERARRRETICNTPSWGLSSVQEEADSDSTPEDDQFQFRFQSAVRLRPRRVSSSPKALHLSPSHMVPSRSTQVNPTLSSPVPLAFSFSPSENNRDLRSGGLTGSVVASHDMSPHFSSRQQHSISEEEEVPGMTIHSGSDEDDGSDSGSCMTPIGASTFGAQSTLVQAEDDGEIEGDQTVELGRRPCFAILKRRISSTKNNAPAQLPHPMAGPLKSIFGVGASRNLPSSGPAVRPFDDKRHFSLPSLAQIQRRVAYHQSNHQHHQQRQKHSANKHLPVRRSSDPEAIVTQFLAPSISVTTPEEETTSYFDHTPISVSSRLPPFLLARRQREQQEDQKTVTPPRALIDLPELVSTPPTTMRVDQLIVPTLTITPPPEREESSRLVRQVMEVGRRRIDRSLRDRKARSLGVELDWMSALQEEDDDDSAEGQQSEQAPQPRLARYGQFRHHRPTDAQDLKSDSIQRRKSLCI</sequence>
<feature type="region of interest" description="Disordered" evidence="1">
    <location>
        <begin position="40"/>
        <end position="87"/>
    </location>
</feature>
<name>A0A0F7SWZ5_PHARH</name>
<organism evidence="2">
    <name type="scientific">Phaffia rhodozyma</name>
    <name type="common">Yeast</name>
    <name type="synonym">Xanthophyllomyces dendrorhous</name>
    <dbReference type="NCBI Taxonomy" id="264483"/>
    <lineage>
        <taxon>Eukaryota</taxon>
        <taxon>Fungi</taxon>
        <taxon>Dikarya</taxon>
        <taxon>Basidiomycota</taxon>
        <taxon>Agaricomycotina</taxon>
        <taxon>Tremellomycetes</taxon>
        <taxon>Cystofilobasidiales</taxon>
        <taxon>Mrakiaceae</taxon>
        <taxon>Phaffia</taxon>
    </lineage>
</organism>
<protein>
    <submittedName>
        <fullName evidence="2">Uncharacterized protein</fullName>
    </submittedName>
</protein>
<evidence type="ECO:0000256" key="1">
    <source>
        <dbReference type="SAM" id="MobiDB-lite"/>
    </source>
</evidence>
<feature type="region of interest" description="Disordered" evidence="1">
    <location>
        <begin position="309"/>
        <end position="335"/>
    </location>
</feature>
<feature type="region of interest" description="Disordered" evidence="1">
    <location>
        <begin position="105"/>
        <end position="201"/>
    </location>
</feature>
<reference evidence="2" key="1">
    <citation type="submission" date="2014-08" db="EMBL/GenBank/DDBJ databases">
        <authorList>
            <person name="Sharma Rahul"/>
            <person name="Thines Marco"/>
        </authorList>
    </citation>
    <scope>NUCLEOTIDE SEQUENCE</scope>
</reference>